<feature type="domain" description="PRD" evidence="2">
    <location>
        <begin position="181"/>
        <end position="287"/>
    </location>
</feature>
<protein>
    <submittedName>
        <fullName evidence="3">Transcription antiterminator BglG</fullName>
    </submittedName>
</protein>
<evidence type="ECO:0000259" key="2">
    <source>
        <dbReference type="PROSITE" id="PS51372"/>
    </source>
</evidence>
<dbReference type="InterPro" id="IPR011608">
    <property type="entry name" value="PRD"/>
</dbReference>
<organism evidence="3 4">
    <name type="scientific">Paenibacillus bovis</name>
    <dbReference type="NCBI Taxonomy" id="1616788"/>
    <lineage>
        <taxon>Bacteria</taxon>
        <taxon>Bacillati</taxon>
        <taxon>Bacillota</taxon>
        <taxon>Bacilli</taxon>
        <taxon>Bacillales</taxon>
        <taxon>Paenibacillaceae</taxon>
        <taxon>Paenibacillus</taxon>
    </lineage>
</organism>
<proteinExistence type="predicted"/>
<dbReference type="GO" id="GO:0006355">
    <property type="term" value="P:regulation of DNA-templated transcription"/>
    <property type="evidence" value="ECO:0007669"/>
    <property type="project" value="InterPro"/>
</dbReference>
<dbReference type="SUPFAM" id="SSF50151">
    <property type="entry name" value="SacY-like RNA-binding domain"/>
    <property type="match status" value="1"/>
</dbReference>
<dbReference type="Pfam" id="PF00874">
    <property type="entry name" value="PRD"/>
    <property type="match status" value="2"/>
</dbReference>
<dbReference type="OrthoDB" id="9813552at2"/>
<dbReference type="Pfam" id="PF03123">
    <property type="entry name" value="CAT_RBD"/>
    <property type="match status" value="1"/>
</dbReference>
<keyword evidence="4" id="KW-1185">Reference proteome</keyword>
<dbReference type="KEGG" id="pbv:AR543_00720"/>
<dbReference type="Gene3D" id="1.10.1790.10">
    <property type="entry name" value="PRD domain"/>
    <property type="match status" value="2"/>
</dbReference>
<evidence type="ECO:0000313" key="3">
    <source>
        <dbReference type="EMBL" id="ANF94697.1"/>
    </source>
</evidence>
<dbReference type="SUPFAM" id="SSF63520">
    <property type="entry name" value="PTS-regulatory domain, PRD"/>
    <property type="match status" value="2"/>
</dbReference>
<dbReference type="STRING" id="1616788.AR543_00720"/>
<name>A0A172ZBQ6_9BACL</name>
<dbReference type="GO" id="GO:0003723">
    <property type="term" value="F:RNA binding"/>
    <property type="evidence" value="ECO:0007669"/>
    <property type="project" value="InterPro"/>
</dbReference>
<keyword evidence="1" id="KW-0677">Repeat</keyword>
<dbReference type="EMBL" id="CP013023">
    <property type="protein sequence ID" value="ANF94697.1"/>
    <property type="molecule type" value="Genomic_DNA"/>
</dbReference>
<sequence length="288" mass="33649">MNRDHRSLRVERVVGNNIVMACDEVKGTEYVLLGKGLGFAAKNLQELNTADERIEKRFRLEDREQMMNHPTFFEDMDALVMDVSDRIIQLIGQSFPEKLNEKIYLALPSHIQFTVYRIRHHIEIVNPFLQETQVCFPQEYEVALQALQMIRETFGLDIPEDEAGFLTYHIHSAVTHVPVGQLVKMSSLLGKLQQMIEEERQMTFKQGSMSQVRLMIHLRFALERIVQGSLVDNPLIQHIRDQYADEYQLASRMKLVMEQELQMAVPEDEVCFLTMHLYRLFRTHKPSS</sequence>
<reference evidence="4" key="1">
    <citation type="submission" date="2015-10" db="EMBL/GenBank/DDBJ databases">
        <title>Genome of Paenibacillus bovis sp. nov.</title>
        <authorList>
            <person name="Wu Z."/>
            <person name="Gao C."/>
            <person name="Liu Z."/>
            <person name="Zheng H."/>
        </authorList>
    </citation>
    <scope>NUCLEOTIDE SEQUENCE [LARGE SCALE GENOMIC DNA]</scope>
    <source>
        <strain evidence="4">BD3526</strain>
    </source>
</reference>
<reference evidence="3 4" key="2">
    <citation type="journal article" date="2016" name="Int. J. Syst. Evol. Microbiol.">
        <title>Paenibacillus bovis sp. nov., isolated from raw yak (Bos grunniens) milk.</title>
        <authorList>
            <person name="Gao C."/>
            <person name="Han J."/>
            <person name="Liu Z."/>
            <person name="Xu X."/>
            <person name="Hang F."/>
            <person name="Wu Z."/>
        </authorList>
    </citation>
    <scope>NUCLEOTIDE SEQUENCE [LARGE SCALE GENOMIC DNA]</scope>
    <source>
        <strain evidence="3 4">BD3526</strain>
    </source>
</reference>
<dbReference type="InterPro" id="IPR004341">
    <property type="entry name" value="CAT_RNA-bd_dom"/>
</dbReference>
<dbReference type="InterPro" id="IPR036634">
    <property type="entry name" value="PRD_sf"/>
</dbReference>
<gene>
    <name evidence="3" type="ORF">AR543_00720</name>
</gene>
<dbReference type="PANTHER" id="PTHR30185:SF16">
    <property type="entry name" value="PROTEIN GLCT"/>
    <property type="match status" value="1"/>
</dbReference>
<feature type="domain" description="PRD" evidence="2">
    <location>
        <begin position="75"/>
        <end position="180"/>
    </location>
</feature>
<dbReference type="RefSeq" id="WP_060530925.1">
    <property type="nucleotide sequence ID" value="NZ_CP013023.1"/>
</dbReference>
<dbReference type="InterPro" id="IPR036650">
    <property type="entry name" value="CAT_RNA-bd_dom_sf"/>
</dbReference>
<dbReference type="AlphaFoldDB" id="A0A172ZBQ6"/>
<dbReference type="Gene3D" id="2.30.24.10">
    <property type="entry name" value="CAT RNA-binding domain"/>
    <property type="match status" value="1"/>
</dbReference>
<dbReference type="PROSITE" id="PS51372">
    <property type="entry name" value="PRD_2"/>
    <property type="match status" value="2"/>
</dbReference>
<dbReference type="InterPro" id="IPR050661">
    <property type="entry name" value="BglG_antiterminators"/>
</dbReference>
<dbReference type="PANTHER" id="PTHR30185">
    <property type="entry name" value="CRYPTIC BETA-GLUCOSIDE BGL OPERON ANTITERMINATOR"/>
    <property type="match status" value="1"/>
</dbReference>
<dbReference type="SMART" id="SM01061">
    <property type="entry name" value="CAT_RBD"/>
    <property type="match status" value="1"/>
</dbReference>
<dbReference type="Proteomes" id="UP000078148">
    <property type="component" value="Chromosome"/>
</dbReference>
<accession>A0A172ZBQ6</accession>
<evidence type="ECO:0000313" key="4">
    <source>
        <dbReference type="Proteomes" id="UP000078148"/>
    </source>
</evidence>
<evidence type="ECO:0000256" key="1">
    <source>
        <dbReference type="ARBA" id="ARBA00022737"/>
    </source>
</evidence>